<name>V8PCD6_OPHHA</name>
<dbReference type="EMBL" id="AZIM01000346">
    <property type="protein sequence ID" value="ETE71547.1"/>
    <property type="molecule type" value="Genomic_DNA"/>
</dbReference>
<sequence length="167" mass="18335">MKSTKSHAWKGQWAGTGPKKNAAPRSRSFAFCGHRPFIAVSKPEAPSDSLDYNLHHPQSVLGRLLVEDDCSPAYPEGAQFKKAGRSKKEGFLLGWSWWASLILVKTCTLCLSKLLFNHIVVNSACCIFLCRGCALLYPDSAWVGPSLWEPPPSGTNCPWNFAPSVVT</sequence>
<reference evidence="2 3" key="1">
    <citation type="journal article" date="2013" name="Proc. Natl. Acad. Sci. U.S.A.">
        <title>The king cobra genome reveals dynamic gene evolution and adaptation in the snake venom system.</title>
        <authorList>
            <person name="Vonk F.J."/>
            <person name="Casewell N.R."/>
            <person name="Henkel C.V."/>
            <person name="Heimberg A.M."/>
            <person name="Jansen H.J."/>
            <person name="McCleary R.J."/>
            <person name="Kerkkamp H.M."/>
            <person name="Vos R.A."/>
            <person name="Guerreiro I."/>
            <person name="Calvete J.J."/>
            <person name="Wuster W."/>
            <person name="Woods A.E."/>
            <person name="Logan J.M."/>
            <person name="Harrison R.A."/>
            <person name="Castoe T.A."/>
            <person name="de Koning A.P."/>
            <person name="Pollock D.D."/>
            <person name="Yandell M."/>
            <person name="Calderon D."/>
            <person name="Renjifo C."/>
            <person name="Currier R.B."/>
            <person name="Salgado D."/>
            <person name="Pla D."/>
            <person name="Sanz L."/>
            <person name="Hyder A.S."/>
            <person name="Ribeiro J.M."/>
            <person name="Arntzen J.W."/>
            <person name="van den Thillart G.E."/>
            <person name="Boetzer M."/>
            <person name="Pirovano W."/>
            <person name="Dirks R.P."/>
            <person name="Spaink H.P."/>
            <person name="Duboule D."/>
            <person name="McGlinn E."/>
            <person name="Kini R.M."/>
            <person name="Richardson M.K."/>
        </authorList>
    </citation>
    <scope>NUCLEOTIDE SEQUENCE</scope>
    <source>
        <tissue evidence="2">Blood</tissue>
    </source>
</reference>
<proteinExistence type="predicted"/>
<dbReference type="Proteomes" id="UP000018936">
    <property type="component" value="Unassembled WGS sequence"/>
</dbReference>
<keyword evidence="3" id="KW-1185">Reference proteome</keyword>
<evidence type="ECO:0000313" key="3">
    <source>
        <dbReference type="Proteomes" id="UP000018936"/>
    </source>
</evidence>
<dbReference type="AlphaFoldDB" id="V8PCD6"/>
<accession>V8PCD6</accession>
<evidence type="ECO:0000256" key="1">
    <source>
        <dbReference type="SAM" id="MobiDB-lite"/>
    </source>
</evidence>
<comment type="caution">
    <text evidence="2">The sequence shown here is derived from an EMBL/GenBank/DDBJ whole genome shotgun (WGS) entry which is preliminary data.</text>
</comment>
<protein>
    <submittedName>
        <fullName evidence="2">Uncharacterized protein</fullName>
    </submittedName>
</protein>
<feature type="region of interest" description="Disordered" evidence="1">
    <location>
        <begin position="1"/>
        <end position="25"/>
    </location>
</feature>
<evidence type="ECO:0000313" key="2">
    <source>
        <dbReference type="EMBL" id="ETE71547.1"/>
    </source>
</evidence>
<gene>
    <name evidence="2" type="ORF">L345_02646</name>
</gene>
<organism evidence="2 3">
    <name type="scientific">Ophiophagus hannah</name>
    <name type="common">King cobra</name>
    <name type="synonym">Naja hannah</name>
    <dbReference type="NCBI Taxonomy" id="8665"/>
    <lineage>
        <taxon>Eukaryota</taxon>
        <taxon>Metazoa</taxon>
        <taxon>Chordata</taxon>
        <taxon>Craniata</taxon>
        <taxon>Vertebrata</taxon>
        <taxon>Euteleostomi</taxon>
        <taxon>Lepidosauria</taxon>
        <taxon>Squamata</taxon>
        <taxon>Bifurcata</taxon>
        <taxon>Unidentata</taxon>
        <taxon>Episquamata</taxon>
        <taxon>Toxicofera</taxon>
        <taxon>Serpentes</taxon>
        <taxon>Colubroidea</taxon>
        <taxon>Elapidae</taxon>
        <taxon>Elapinae</taxon>
        <taxon>Ophiophagus</taxon>
    </lineage>
</organism>